<gene>
    <name evidence="3" type="ORF">D8674_008090</name>
</gene>
<accession>A0A5N5HWH8</accession>
<protein>
    <submittedName>
        <fullName evidence="3">UDP-glycosyltransferase 85A2-like</fullName>
    </submittedName>
</protein>
<sequence>MEKMVSGIPGMDDLLRYKDLPSFCRLPMDDPTFRFMVEEIQALPRVSALLLNTFDDLDASILPHIALHFPQIYTIGPIHALLKSHVGGDLSSSAASLCHEDRRCMAWLDSQRLGSVIFVSFGSLSKMTRGQLLELWHGLVNSSKQFLLVLRPDMIDGEEREAGVIPAKLDVGAKQRGFIVEWAPQEEDLAHEAAGGFLTHSGWNSTMDGIWVGVPMLCSPQIADQPIISRLVGEVWKIGFDMKDKYDRITVEKMVRTLMEEGDQREEILESVKKFVKLARLAVSEGGTSYNNLEKLIHNLTNM</sequence>
<dbReference type="Pfam" id="PF00201">
    <property type="entry name" value="UDPGT"/>
    <property type="match status" value="1"/>
</dbReference>
<name>A0A5N5HWH8_9ROSA</name>
<dbReference type="AlphaFoldDB" id="A0A5N5HWH8"/>
<reference evidence="3 4" key="1">
    <citation type="submission" date="2019-09" db="EMBL/GenBank/DDBJ databases">
        <authorList>
            <person name="Ou C."/>
        </authorList>
    </citation>
    <scope>NUCLEOTIDE SEQUENCE [LARGE SCALE GENOMIC DNA]</scope>
    <source>
        <strain evidence="3">S2</strain>
        <tissue evidence="3">Leaf</tissue>
    </source>
</reference>
<dbReference type="OrthoDB" id="5835829at2759"/>
<dbReference type="InterPro" id="IPR002213">
    <property type="entry name" value="UDP_glucos_trans"/>
</dbReference>
<evidence type="ECO:0000256" key="1">
    <source>
        <dbReference type="ARBA" id="ARBA00009995"/>
    </source>
</evidence>
<dbReference type="Proteomes" id="UP000327157">
    <property type="component" value="Chromosome 12"/>
</dbReference>
<dbReference type="GO" id="GO:0080044">
    <property type="term" value="F:quercetin 7-O-glucosyltransferase activity"/>
    <property type="evidence" value="ECO:0007669"/>
    <property type="project" value="TreeGrafter"/>
</dbReference>
<reference evidence="3 4" key="3">
    <citation type="submission" date="2019-11" db="EMBL/GenBank/DDBJ databases">
        <title>A de novo genome assembly of a pear dwarfing rootstock.</title>
        <authorList>
            <person name="Wang F."/>
            <person name="Wang J."/>
            <person name="Li S."/>
            <person name="Zhang Y."/>
            <person name="Fang M."/>
            <person name="Ma L."/>
            <person name="Zhao Y."/>
            <person name="Jiang S."/>
        </authorList>
    </citation>
    <scope>NUCLEOTIDE SEQUENCE [LARGE SCALE GENOMIC DNA]</scope>
    <source>
        <strain evidence="3">S2</strain>
        <tissue evidence="3">Leaf</tissue>
    </source>
</reference>
<organism evidence="3 4">
    <name type="scientific">Pyrus ussuriensis x Pyrus communis</name>
    <dbReference type="NCBI Taxonomy" id="2448454"/>
    <lineage>
        <taxon>Eukaryota</taxon>
        <taxon>Viridiplantae</taxon>
        <taxon>Streptophyta</taxon>
        <taxon>Embryophyta</taxon>
        <taxon>Tracheophyta</taxon>
        <taxon>Spermatophyta</taxon>
        <taxon>Magnoliopsida</taxon>
        <taxon>eudicotyledons</taxon>
        <taxon>Gunneridae</taxon>
        <taxon>Pentapetalae</taxon>
        <taxon>rosids</taxon>
        <taxon>fabids</taxon>
        <taxon>Rosales</taxon>
        <taxon>Rosaceae</taxon>
        <taxon>Amygdaloideae</taxon>
        <taxon>Maleae</taxon>
        <taxon>Pyrus</taxon>
    </lineage>
</organism>
<evidence type="ECO:0000256" key="2">
    <source>
        <dbReference type="ARBA" id="ARBA00022679"/>
    </source>
</evidence>
<dbReference type="SUPFAM" id="SSF53756">
    <property type="entry name" value="UDP-Glycosyltransferase/glycogen phosphorylase"/>
    <property type="match status" value="1"/>
</dbReference>
<keyword evidence="2 3" id="KW-0808">Transferase</keyword>
<dbReference type="EMBL" id="SMOL01000143">
    <property type="protein sequence ID" value="KAB2630571.1"/>
    <property type="molecule type" value="Genomic_DNA"/>
</dbReference>
<comment type="caution">
    <text evidence="3">The sequence shown here is derived from an EMBL/GenBank/DDBJ whole genome shotgun (WGS) entry which is preliminary data.</text>
</comment>
<dbReference type="CDD" id="cd03784">
    <property type="entry name" value="GT1_Gtf-like"/>
    <property type="match status" value="1"/>
</dbReference>
<evidence type="ECO:0000313" key="3">
    <source>
        <dbReference type="EMBL" id="KAB2630571.1"/>
    </source>
</evidence>
<dbReference type="PANTHER" id="PTHR11926:SF1392">
    <property type="entry name" value="GLYCOSYLTRANSFERASE"/>
    <property type="match status" value="1"/>
</dbReference>
<proteinExistence type="inferred from homology"/>
<keyword evidence="4" id="KW-1185">Reference proteome</keyword>
<reference evidence="4" key="2">
    <citation type="submission" date="2019-10" db="EMBL/GenBank/DDBJ databases">
        <title>A de novo genome assembly of a pear dwarfing rootstock.</title>
        <authorList>
            <person name="Wang F."/>
            <person name="Wang J."/>
            <person name="Li S."/>
            <person name="Zhang Y."/>
            <person name="Fang M."/>
            <person name="Ma L."/>
            <person name="Zhao Y."/>
            <person name="Jiang S."/>
        </authorList>
    </citation>
    <scope>NUCLEOTIDE SEQUENCE [LARGE SCALE GENOMIC DNA]</scope>
</reference>
<evidence type="ECO:0000313" key="4">
    <source>
        <dbReference type="Proteomes" id="UP000327157"/>
    </source>
</evidence>
<dbReference type="GO" id="GO:0080043">
    <property type="term" value="F:quercetin 3-O-glucosyltransferase activity"/>
    <property type="evidence" value="ECO:0007669"/>
    <property type="project" value="TreeGrafter"/>
</dbReference>
<dbReference type="PANTHER" id="PTHR11926">
    <property type="entry name" value="GLUCOSYL/GLUCURONOSYL TRANSFERASES"/>
    <property type="match status" value="1"/>
</dbReference>
<comment type="similarity">
    <text evidence="1">Belongs to the UDP-glycosyltransferase family.</text>
</comment>
<dbReference type="Gene3D" id="3.40.50.2000">
    <property type="entry name" value="Glycogen Phosphorylase B"/>
    <property type="match status" value="2"/>
</dbReference>